<comment type="similarity">
    <text evidence="7">Belongs to the RnpA family.</text>
</comment>
<name>A0A5J4FUQ2_9FLAO</name>
<dbReference type="RefSeq" id="WP_151892830.1">
    <property type="nucleotide sequence ID" value="NZ_BKCF01000001.1"/>
</dbReference>
<dbReference type="Proteomes" id="UP000326994">
    <property type="component" value="Unassembled WGS sequence"/>
</dbReference>
<comment type="subunit">
    <text evidence="7">Consists of a catalytic RNA component (M1 or rnpB) and a protein subunit.</text>
</comment>
<protein>
    <recommendedName>
        <fullName evidence="7 8">Ribonuclease P protein component</fullName>
        <shortName evidence="7">RNase P protein</shortName>
        <shortName evidence="7">RNaseP protein</shortName>
        <ecNumber evidence="7 8">3.1.26.5</ecNumber>
    </recommendedName>
    <alternativeName>
        <fullName evidence="7">Protein C5</fullName>
    </alternativeName>
</protein>
<keyword evidence="5 7" id="KW-0378">Hydrolase</keyword>
<evidence type="ECO:0000256" key="3">
    <source>
        <dbReference type="ARBA" id="ARBA00022722"/>
    </source>
</evidence>
<dbReference type="HAMAP" id="MF_00227">
    <property type="entry name" value="RNase_P"/>
    <property type="match status" value="1"/>
</dbReference>
<comment type="function">
    <text evidence="1 7">RNaseP catalyzes the removal of the 5'-leader sequence from pre-tRNA to produce the mature 5'-terminus. It can also cleave other RNA substrates such as 4.5S RNA. The protein component plays an auxiliary but essential role in vivo by binding to the 5'-leader sequence and broadening the substrate specificity of the ribozyme.</text>
</comment>
<accession>A0A5J4FUQ2</accession>
<keyword evidence="2 7" id="KW-0819">tRNA processing</keyword>
<dbReference type="OrthoDB" id="1524972at2"/>
<evidence type="ECO:0000256" key="7">
    <source>
        <dbReference type="HAMAP-Rule" id="MF_00227"/>
    </source>
</evidence>
<dbReference type="InterPro" id="IPR000100">
    <property type="entry name" value="RNase_P"/>
</dbReference>
<dbReference type="InterPro" id="IPR020568">
    <property type="entry name" value="Ribosomal_Su5_D2-typ_SF"/>
</dbReference>
<dbReference type="InterPro" id="IPR020539">
    <property type="entry name" value="RNase_P_CS"/>
</dbReference>
<evidence type="ECO:0000256" key="6">
    <source>
        <dbReference type="ARBA" id="ARBA00022884"/>
    </source>
</evidence>
<evidence type="ECO:0000256" key="2">
    <source>
        <dbReference type="ARBA" id="ARBA00022694"/>
    </source>
</evidence>
<dbReference type="EMBL" id="BKCF01000001">
    <property type="protein sequence ID" value="GEQ84898.1"/>
    <property type="molecule type" value="Genomic_DNA"/>
</dbReference>
<evidence type="ECO:0000256" key="1">
    <source>
        <dbReference type="ARBA" id="ARBA00002663"/>
    </source>
</evidence>
<dbReference type="Pfam" id="PF00825">
    <property type="entry name" value="Ribonuclease_P"/>
    <property type="match status" value="1"/>
</dbReference>
<keyword evidence="4 7" id="KW-0255">Endonuclease</keyword>
<evidence type="ECO:0000313" key="9">
    <source>
        <dbReference type="EMBL" id="GEQ84898.1"/>
    </source>
</evidence>
<comment type="caution">
    <text evidence="9">The sequence shown here is derived from an EMBL/GenBank/DDBJ whole genome shotgun (WGS) entry which is preliminary data.</text>
</comment>
<sequence>MSFKFPKQEKLKSRKVISQLFAEGKSYSKFPIKVLYLPADEADVTKVTFAVPKKNFKKAVSRNRIKRLLREAYRLNKTEYLEINGKKFVLLFIYLGKDEFEFKKVQKAMVFVLKKLNLSST</sequence>
<keyword evidence="6 7" id="KW-0694">RNA-binding</keyword>
<evidence type="ECO:0000256" key="4">
    <source>
        <dbReference type="ARBA" id="ARBA00022759"/>
    </source>
</evidence>
<gene>
    <name evidence="7" type="primary">rnpA</name>
    <name evidence="9" type="ORF">ULMS_04060</name>
</gene>
<dbReference type="PROSITE" id="PS00648">
    <property type="entry name" value="RIBONUCLEASE_P"/>
    <property type="match status" value="1"/>
</dbReference>
<comment type="catalytic activity">
    <reaction evidence="7">
        <text>Endonucleolytic cleavage of RNA, removing 5'-extranucleotides from tRNA precursor.</text>
        <dbReference type="EC" id="3.1.26.5"/>
    </reaction>
</comment>
<dbReference type="PANTHER" id="PTHR33992:SF1">
    <property type="entry name" value="RIBONUCLEASE P PROTEIN COMPONENT"/>
    <property type="match status" value="1"/>
</dbReference>
<dbReference type="InterPro" id="IPR014721">
    <property type="entry name" value="Ribsml_uS5_D2-typ_fold_subgr"/>
</dbReference>
<dbReference type="GO" id="GO:0001682">
    <property type="term" value="P:tRNA 5'-leader removal"/>
    <property type="evidence" value="ECO:0007669"/>
    <property type="project" value="UniProtKB-UniRule"/>
</dbReference>
<evidence type="ECO:0000313" key="10">
    <source>
        <dbReference type="Proteomes" id="UP000326994"/>
    </source>
</evidence>
<keyword evidence="3 7" id="KW-0540">Nuclease</keyword>
<dbReference type="NCBIfam" id="TIGR00188">
    <property type="entry name" value="rnpA"/>
    <property type="match status" value="1"/>
</dbReference>
<dbReference type="PANTHER" id="PTHR33992">
    <property type="entry name" value="RIBONUCLEASE P PROTEIN COMPONENT"/>
    <property type="match status" value="1"/>
</dbReference>
<dbReference type="Gene3D" id="3.30.230.10">
    <property type="match status" value="1"/>
</dbReference>
<dbReference type="SUPFAM" id="SSF54211">
    <property type="entry name" value="Ribosomal protein S5 domain 2-like"/>
    <property type="match status" value="1"/>
</dbReference>
<dbReference type="GO" id="GO:0000049">
    <property type="term" value="F:tRNA binding"/>
    <property type="evidence" value="ECO:0007669"/>
    <property type="project" value="UniProtKB-UniRule"/>
</dbReference>
<keyword evidence="10" id="KW-1185">Reference proteome</keyword>
<dbReference type="GO" id="GO:0004526">
    <property type="term" value="F:ribonuclease P activity"/>
    <property type="evidence" value="ECO:0007669"/>
    <property type="project" value="UniProtKB-UniRule"/>
</dbReference>
<dbReference type="AlphaFoldDB" id="A0A5J4FUQ2"/>
<organism evidence="9 10">
    <name type="scientific">Patiriisocius marinistellae</name>
    <dbReference type="NCBI Taxonomy" id="2494560"/>
    <lineage>
        <taxon>Bacteria</taxon>
        <taxon>Pseudomonadati</taxon>
        <taxon>Bacteroidota</taxon>
        <taxon>Flavobacteriia</taxon>
        <taxon>Flavobacteriales</taxon>
        <taxon>Flavobacteriaceae</taxon>
        <taxon>Patiriisocius</taxon>
    </lineage>
</organism>
<dbReference type="GO" id="GO:0042781">
    <property type="term" value="F:3'-tRNA processing endoribonuclease activity"/>
    <property type="evidence" value="ECO:0007669"/>
    <property type="project" value="TreeGrafter"/>
</dbReference>
<evidence type="ECO:0000256" key="8">
    <source>
        <dbReference type="NCBIfam" id="TIGR00188"/>
    </source>
</evidence>
<proteinExistence type="inferred from homology"/>
<evidence type="ECO:0000256" key="5">
    <source>
        <dbReference type="ARBA" id="ARBA00022801"/>
    </source>
</evidence>
<reference evidence="9 10" key="1">
    <citation type="submission" date="2019-08" db="EMBL/GenBank/DDBJ databases">
        <title>Ulvibacter marinistellae sp. nov., isolated from a starfish, Patiria pectinifera.</title>
        <authorList>
            <person name="Kawano K."/>
            <person name="Ushijima N."/>
            <person name="Kihara M."/>
            <person name="Itoh H."/>
        </authorList>
    </citation>
    <scope>NUCLEOTIDE SEQUENCE [LARGE SCALE GENOMIC DNA]</scope>
    <source>
        <strain evidence="9 10">KK4</strain>
    </source>
</reference>
<dbReference type="GO" id="GO:0030677">
    <property type="term" value="C:ribonuclease P complex"/>
    <property type="evidence" value="ECO:0007669"/>
    <property type="project" value="TreeGrafter"/>
</dbReference>
<dbReference type="EC" id="3.1.26.5" evidence="7 8"/>